<reference evidence="2" key="1">
    <citation type="journal article" date="2016" name="Nature">
        <title>Genome evolution in the allotetraploid frog Xenopus laevis.</title>
        <authorList>
            <person name="Session A.M."/>
            <person name="Uno Y."/>
            <person name="Kwon T."/>
            <person name="Chapman J.A."/>
            <person name="Toyoda A."/>
            <person name="Takahashi S."/>
            <person name="Fukui A."/>
            <person name="Hikosaka A."/>
            <person name="Suzuki A."/>
            <person name="Kondo M."/>
            <person name="van Heeringen S.J."/>
            <person name="Quigley I."/>
            <person name="Heinz S."/>
            <person name="Ogino H."/>
            <person name="Ochi H."/>
            <person name="Hellsten U."/>
            <person name="Lyons J.B."/>
            <person name="Simakov O."/>
            <person name="Putnam N."/>
            <person name="Stites J."/>
            <person name="Kuroki Y."/>
            <person name="Tanaka T."/>
            <person name="Michiue T."/>
            <person name="Watanabe M."/>
            <person name="Bogdanovic O."/>
            <person name="Lister R."/>
            <person name="Georgiou G."/>
            <person name="Paranjpe S.S."/>
            <person name="van Kruijsbergen I."/>
            <person name="Shu S."/>
            <person name="Carlson J."/>
            <person name="Kinoshita T."/>
            <person name="Ohta Y."/>
            <person name="Mawaribuchi S."/>
            <person name="Jenkins J."/>
            <person name="Grimwood J."/>
            <person name="Schmutz J."/>
            <person name="Mitros T."/>
            <person name="Mozaffari S.V."/>
            <person name="Suzuki Y."/>
            <person name="Haramoto Y."/>
            <person name="Yamamoto T.S."/>
            <person name="Takagi C."/>
            <person name="Heald R."/>
            <person name="Miller K."/>
            <person name="Haudenschild C."/>
            <person name="Kitzman J."/>
            <person name="Nakayama T."/>
            <person name="Izutsu Y."/>
            <person name="Robert J."/>
            <person name="Fortriede J."/>
            <person name="Burns K."/>
            <person name="Lotay V."/>
            <person name="Karimi K."/>
            <person name="Yasuoka Y."/>
            <person name="Dichmann D.S."/>
            <person name="Flajnik M.F."/>
            <person name="Houston D.W."/>
            <person name="Shendure J."/>
            <person name="DuPasquier L."/>
            <person name="Vize P.D."/>
            <person name="Zorn A.M."/>
            <person name="Ito M."/>
            <person name="Marcotte E.M."/>
            <person name="Wallingford J.B."/>
            <person name="Ito Y."/>
            <person name="Asashima M."/>
            <person name="Ueno N."/>
            <person name="Matsuda Y."/>
            <person name="Veenstra G.J."/>
            <person name="Fujiyama A."/>
            <person name="Harland R.M."/>
            <person name="Taira M."/>
            <person name="Rokhsar D.S."/>
        </authorList>
    </citation>
    <scope>NUCLEOTIDE SEQUENCE [LARGE SCALE GENOMIC DNA]</scope>
    <source>
        <strain evidence="2">J</strain>
    </source>
</reference>
<dbReference type="EMBL" id="CM004474">
    <property type="protein sequence ID" value="OCT81390.1"/>
    <property type="molecule type" value="Genomic_DNA"/>
</dbReference>
<organism evidence="1 2">
    <name type="scientific">Xenopus laevis</name>
    <name type="common">African clawed frog</name>
    <dbReference type="NCBI Taxonomy" id="8355"/>
    <lineage>
        <taxon>Eukaryota</taxon>
        <taxon>Metazoa</taxon>
        <taxon>Chordata</taxon>
        <taxon>Craniata</taxon>
        <taxon>Vertebrata</taxon>
        <taxon>Euteleostomi</taxon>
        <taxon>Amphibia</taxon>
        <taxon>Batrachia</taxon>
        <taxon>Anura</taxon>
        <taxon>Pipoidea</taxon>
        <taxon>Pipidae</taxon>
        <taxon>Xenopodinae</taxon>
        <taxon>Xenopus</taxon>
        <taxon>Xenopus</taxon>
    </lineage>
</organism>
<accession>A0A974CZ79</accession>
<proteinExistence type="predicted"/>
<dbReference type="Proteomes" id="UP000694892">
    <property type="component" value="Chromosome 5L"/>
</dbReference>
<evidence type="ECO:0000313" key="2">
    <source>
        <dbReference type="Proteomes" id="UP000694892"/>
    </source>
</evidence>
<evidence type="ECO:0000313" key="1">
    <source>
        <dbReference type="EMBL" id="OCT81390.1"/>
    </source>
</evidence>
<name>A0A974CZ79_XENLA</name>
<dbReference type="AlphaFoldDB" id="A0A974CZ79"/>
<sequence>MLCHQKIWAILTLWEARGKMESNTNHLPTTDFKKKCFTHPHLQINPWIFITLKVSQKPSDNIFLAIYIDSSGLFALGQTTG</sequence>
<protein>
    <submittedName>
        <fullName evidence="1">Uncharacterized protein</fullName>
    </submittedName>
</protein>
<gene>
    <name evidence="1" type="ORF">XELAEV_18028210mg</name>
</gene>